<comment type="caution">
    <text evidence="1">The sequence shown here is derived from an EMBL/GenBank/DDBJ whole genome shotgun (WGS) entry which is preliminary data.</text>
</comment>
<gene>
    <name evidence="1" type="ORF">J2X11_002747</name>
</gene>
<reference evidence="1 2" key="1">
    <citation type="submission" date="2023-07" db="EMBL/GenBank/DDBJ databases">
        <title>Sorghum-associated microbial communities from plants grown in Nebraska, USA.</title>
        <authorList>
            <person name="Schachtman D."/>
        </authorList>
    </citation>
    <scope>NUCLEOTIDE SEQUENCE [LARGE SCALE GENOMIC DNA]</scope>
    <source>
        <strain evidence="1 2">BE248</strain>
    </source>
</reference>
<dbReference type="Proteomes" id="UP001257739">
    <property type="component" value="Unassembled WGS sequence"/>
</dbReference>
<organism evidence="1 2">
    <name type="scientific">Aeromicrobium panaciterrae</name>
    <dbReference type="NCBI Taxonomy" id="363861"/>
    <lineage>
        <taxon>Bacteria</taxon>
        <taxon>Bacillati</taxon>
        <taxon>Actinomycetota</taxon>
        <taxon>Actinomycetes</taxon>
        <taxon>Propionibacteriales</taxon>
        <taxon>Nocardioidaceae</taxon>
        <taxon>Aeromicrobium</taxon>
    </lineage>
</organism>
<evidence type="ECO:0000313" key="2">
    <source>
        <dbReference type="Proteomes" id="UP001257739"/>
    </source>
</evidence>
<proteinExistence type="predicted"/>
<dbReference type="EMBL" id="JAVDWH010000001">
    <property type="protein sequence ID" value="MDR7087908.1"/>
    <property type="molecule type" value="Genomic_DNA"/>
</dbReference>
<protein>
    <submittedName>
        <fullName evidence="1">Uncharacterized protein</fullName>
    </submittedName>
</protein>
<accession>A0ABU1URV8</accession>
<evidence type="ECO:0000313" key="1">
    <source>
        <dbReference type="EMBL" id="MDR7087908.1"/>
    </source>
</evidence>
<name>A0ABU1URV8_9ACTN</name>
<keyword evidence="2" id="KW-1185">Reference proteome</keyword>
<sequence length="30" mass="3398">MSRFTVTIRNFEASKVVDMSVELIIGRNPS</sequence>